<dbReference type="Pfam" id="PF12697">
    <property type="entry name" value="Abhydrolase_6"/>
    <property type="match status" value="1"/>
</dbReference>
<dbReference type="SUPFAM" id="SSF53474">
    <property type="entry name" value="alpha/beta-Hydrolases"/>
    <property type="match status" value="1"/>
</dbReference>
<proteinExistence type="predicted"/>
<dbReference type="EMBL" id="AP025334">
    <property type="protein sequence ID" value="BDD51588.1"/>
    <property type="molecule type" value="Genomic_DNA"/>
</dbReference>
<sequence>MIAVSCCCVDAVGARKKRHHKEKPMNAFFSTQAGCVVRWLDLPGDGVPLVFVHGLGCASSYEYPRVVCDKNFQGRRAILIDLPGYGYSEKPKEFRYSISEQAAVVCELIAHLQLDDYFLYGHSMGGSIAIEAATQLSGLRGLIVSEPNFRPDGGFFSRQICRVDEETYITHVYALMMNNYKNPWTGSLSAAAPWAVWRGASSLITGNQWFEMFVKLNKPICLLFGAESLPDADFTQLSAMGIATVELADCGHNMSWENPPALAAALAAFCTAHE</sequence>
<dbReference type="PANTHER" id="PTHR43798">
    <property type="entry name" value="MONOACYLGLYCEROL LIPASE"/>
    <property type="match status" value="1"/>
</dbReference>
<dbReference type="PRINTS" id="PR00111">
    <property type="entry name" value="ABHYDROLASE"/>
</dbReference>
<name>A0ABN6LVS8_9ENTR</name>
<dbReference type="InterPro" id="IPR050266">
    <property type="entry name" value="AB_hydrolase_sf"/>
</dbReference>
<dbReference type="Gene3D" id="3.40.50.1820">
    <property type="entry name" value="alpha/beta hydrolase"/>
    <property type="match status" value="1"/>
</dbReference>
<dbReference type="InterPro" id="IPR000073">
    <property type="entry name" value="AB_hydrolase_1"/>
</dbReference>
<keyword evidence="3" id="KW-1185">Reference proteome</keyword>
<dbReference type="Proteomes" id="UP001320460">
    <property type="component" value="Chromosome"/>
</dbReference>
<evidence type="ECO:0000259" key="1">
    <source>
        <dbReference type="Pfam" id="PF12697"/>
    </source>
</evidence>
<protein>
    <submittedName>
        <fullName evidence="2">Alpha/beta hydrolase</fullName>
    </submittedName>
</protein>
<gene>
    <name evidence="2" type="ORF">PDTA9734_30750</name>
</gene>
<dbReference type="PANTHER" id="PTHR43798:SF33">
    <property type="entry name" value="HYDROLASE, PUTATIVE (AFU_ORTHOLOGUE AFUA_2G14860)-RELATED"/>
    <property type="match status" value="1"/>
</dbReference>
<keyword evidence="2" id="KW-0378">Hydrolase</keyword>
<accession>A0ABN6LVS8</accession>
<organism evidence="2 3">
    <name type="scientific">Phytobacter diazotrophicus</name>
    <dbReference type="NCBI Taxonomy" id="395631"/>
    <lineage>
        <taxon>Bacteria</taxon>
        <taxon>Pseudomonadati</taxon>
        <taxon>Pseudomonadota</taxon>
        <taxon>Gammaproteobacteria</taxon>
        <taxon>Enterobacterales</taxon>
        <taxon>Enterobacteriaceae</taxon>
        <taxon>Phytobacter</taxon>
    </lineage>
</organism>
<reference evidence="2 3" key="1">
    <citation type="submission" date="2021-12" db="EMBL/GenBank/DDBJ databases">
        <title>Complete genome sequence of Phytobacter diazotrophicus TA9734.</title>
        <authorList>
            <person name="Kubota H."/>
            <person name="Nakayama Y."/>
            <person name="Ariyoshi T."/>
        </authorList>
    </citation>
    <scope>NUCLEOTIDE SEQUENCE [LARGE SCALE GENOMIC DNA]</scope>
    <source>
        <strain evidence="2 3">TA9734</strain>
    </source>
</reference>
<dbReference type="GO" id="GO:0016787">
    <property type="term" value="F:hydrolase activity"/>
    <property type="evidence" value="ECO:0007669"/>
    <property type="project" value="UniProtKB-KW"/>
</dbReference>
<evidence type="ECO:0000313" key="3">
    <source>
        <dbReference type="Proteomes" id="UP001320460"/>
    </source>
</evidence>
<dbReference type="InterPro" id="IPR029058">
    <property type="entry name" value="AB_hydrolase_fold"/>
</dbReference>
<evidence type="ECO:0000313" key="2">
    <source>
        <dbReference type="EMBL" id="BDD51588.1"/>
    </source>
</evidence>
<feature type="domain" description="AB hydrolase-1" evidence="1">
    <location>
        <begin position="49"/>
        <end position="265"/>
    </location>
</feature>